<keyword evidence="8" id="KW-1185">Reference proteome</keyword>
<evidence type="ECO:0000256" key="3">
    <source>
        <dbReference type="ARBA" id="ARBA00022603"/>
    </source>
</evidence>
<evidence type="ECO:0000256" key="2">
    <source>
        <dbReference type="ARBA" id="ARBA00022552"/>
    </source>
</evidence>
<dbReference type="HAMAP" id="MF_00074">
    <property type="entry name" value="16SrRNA_methyltr_G"/>
    <property type="match status" value="1"/>
</dbReference>
<feature type="binding site" evidence="6">
    <location>
        <begin position="129"/>
        <end position="130"/>
    </location>
    <ligand>
        <name>S-adenosyl-L-methionine</name>
        <dbReference type="ChEBI" id="CHEBI:59789"/>
    </ligand>
</feature>
<sequence length="213" mass="23620">MELTQRRALLEKRIKQMSLEVSATQLDQLVDYLGLLEKWNKAFNLTAIRNPEEMIDRHLVDSLSVLNIVQGPRIIDVGSGPGLPGIPLAICRPDLSVTTLDSNGKKTRFQNQIKLALGLDNLTIINGRAEQCEAEPFNEVISRAFASLSDMITWTRQLCATDGVFLAMKGQYPAEEIAAMPEGIRLKTTHPLTVPGTDGERHLIVLEHVPERG</sequence>
<proteinExistence type="inferred from homology"/>
<dbReference type="PIRSF" id="PIRSF003078">
    <property type="entry name" value="GidB"/>
    <property type="match status" value="1"/>
</dbReference>
<evidence type="ECO:0000256" key="4">
    <source>
        <dbReference type="ARBA" id="ARBA00022679"/>
    </source>
</evidence>
<name>A0ABT9EV91_9GAMM</name>
<dbReference type="Gene3D" id="3.40.50.150">
    <property type="entry name" value="Vaccinia Virus protein VP39"/>
    <property type="match status" value="1"/>
</dbReference>
<dbReference type="InterPro" id="IPR029063">
    <property type="entry name" value="SAM-dependent_MTases_sf"/>
</dbReference>
<keyword evidence="2 6" id="KW-0698">rRNA processing</keyword>
<comment type="caution">
    <text evidence="7">The sequence shown here is derived from an EMBL/GenBank/DDBJ whole genome shotgun (WGS) entry which is preliminary data.</text>
</comment>
<dbReference type="Pfam" id="PF02527">
    <property type="entry name" value="GidB"/>
    <property type="match status" value="1"/>
</dbReference>
<evidence type="ECO:0000256" key="1">
    <source>
        <dbReference type="ARBA" id="ARBA00022490"/>
    </source>
</evidence>
<dbReference type="Proteomes" id="UP001177341">
    <property type="component" value="Unassembled WGS sequence"/>
</dbReference>
<reference evidence="7" key="1">
    <citation type="submission" date="2023-07" db="EMBL/GenBank/DDBJ databases">
        <title>Genome content predicts the carbon catabolic preferences of heterotrophic bacteria.</title>
        <authorList>
            <person name="Gralka M."/>
        </authorList>
    </citation>
    <scope>NUCLEOTIDE SEQUENCE</scope>
    <source>
        <strain evidence="7">5G01</strain>
    </source>
</reference>
<keyword evidence="3 6" id="KW-0489">Methyltransferase</keyword>
<dbReference type="EC" id="2.1.1.170" evidence="6"/>
<feature type="binding site" evidence="6">
    <location>
        <position position="143"/>
    </location>
    <ligand>
        <name>S-adenosyl-L-methionine</name>
        <dbReference type="ChEBI" id="CHEBI:59789"/>
    </ligand>
</feature>
<dbReference type="RefSeq" id="WP_305450738.1">
    <property type="nucleotide sequence ID" value="NZ_JAUYVO010000006.1"/>
</dbReference>
<evidence type="ECO:0000256" key="6">
    <source>
        <dbReference type="HAMAP-Rule" id="MF_00074"/>
    </source>
</evidence>
<comment type="similarity">
    <text evidence="6">Belongs to the methyltransferase superfamily. RNA methyltransferase RsmG family.</text>
</comment>
<keyword evidence="4 6" id="KW-0808">Transferase</keyword>
<comment type="subcellular location">
    <subcellularLocation>
        <location evidence="6">Cytoplasm</location>
    </subcellularLocation>
</comment>
<keyword evidence="5 6" id="KW-0949">S-adenosyl-L-methionine</keyword>
<dbReference type="SUPFAM" id="SSF53335">
    <property type="entry name" value="S-adenosyl-L-methionine-dependent methyltransferases"/>
    <property type="match status" value="1"/>
</dbReference>
<dbReference type="InterPro" id="IPR003682">
    <property type="entry name" value="rRNA_ssu_MeTfrase_G"/>
</dbReference>
<evidence type="ECO:0000313" key="8">
    <source>
        <dbReference type="Proteomes" id="UP001177341"/>
    </source>
</evidence>
<comment type="catalytic activity">
    <reaction evidence="6">
        <text>guanosine(527) in 16S rRNA + S-adenosyl-L-methionine = N(7)-methylguanosine(527) in 16S rRNA + S-adenosyl-L-homocysteine</text>
        <dbReference type="Rhea" id="RHEA:42732"/>
        <dbReference type="Rhea" id="RHEA-COMP:10209"/>
        <dbReference type="Rhea" id="RHEA-COMP:10210"/>
        <dbReference type="ChEBI" id="CHEBI:57856"/>
        <dbReference type="ChEBI" id="CHEBI:59789"/>
        <dbReference type="ChEBI" id="CHEBI:74269"/>
        <dbReference type="ChEBI" id="CHEBI:74480"/>
        <dbReference type="EC" id="2.1.1.170"/>
    </reaction>
</comment>
<dbReference type="GO" id="GO:0008168">
    <property type="term" value="F:methyltransferase activity"/>
    <property type="evidence" value="ECO:0007669"/>
    <property type="project" value="UniProtKB-KW"/>
</dbReference>
<protein>
    <recommendedName>
        <fullName evidence="6">Ribosomal RNA small subunit methyltransferase G</fullName>
        <ecNumber evidence="6">2.1.1.170</ecNumber>
    </recommendedName>
    <alternativeName>
        <fullName evidence="6">16S rRNA 7-methylguanosine methyltransferase</fullName>
        <shortName evidence="6">16S rRNA m7G methyltransferase</shortName>
    </alternativeName>
</protein>
<dbReference type="EMBL" id="JAUYVO010000006">
    <property type="protein sequence ID" value="MDP2522983.1"/>
    <property type="molecule type" value="Genomic_DNA"/>
</dbReference>
<dbReference type="CDD" id="cd02440">
    <property type="entry name" value="AdoMet_MTases"/>
    <property type="match status" value="1"/>
</dbReference>
<dbReference type="PANTHER" id="PTHR31760:SF0">
    <property type="entry name" value="S-ADENOSYL-L-METHIONINE-DEPENDENT METHYLTRANSFERASES SUPERFAMILY PROTEIN"/>
    <property type="match status" value="1"/>
</dbReference>
<dbReference type="PANTHER" id="PTHR31760">
    <property type="entry name" value="S-ADENOSYL-L-METHIONINE-DEPENDENT METHYLTRANSFERASES SUPERFAMILY PROTEIN"/>
    <property type="match status" value="1"/>
</dbReference>
<organism evidence="7 8">
    <name type="scientific">Neptunomonas phycophila</name>
    <dbReference type="NCBI Taxonomy" id="1572645"/>
    <lineage>
        <taxon>Bacteria</taxon>
        <taxon>Pseudomonadati</taxon>
        <taxon>Pseudomonadota</taxon>
        <taxon>Gammaproteobacteria</taxon>
        <taxon>Oceanospirillales</taxon>
        <taxon>Oceanospirillaceae</taxon>
        <taxon>Neptunomonas</taxon>
    </lineage>
</organism>
<gene>
    <name evidence="6 7" type="primary">rsmG</name>
    <name evidence="7" type="ORF">Q8W30_10430</name>
</gene>
<comment type="caution">
    <text evidence="6">Lacks conserved residue(s) required for the propagation of feature annotation.</text>
</comment>
<feature type="binding site" evidence="6">
    <location>
        <position position="78"/>
    </location>
    <ligand>
        <name>S-adenosyl-L-methionine</name>
        <dbReference type="ChEBI" id="CHEBI:59789"/>
    </ligand>
</feature>
<evidence type="ECO:0000313" key="7">
    <source>
        <dbReference type="EMBL" id="MDP2522983.1"/>
    </source>
</evidence>
<keyword evidence="1 6" id="KW-0963">Cytoplasm</keyword>
<accession>A0ABT9EV91</accession>
<evidence type="ECO:0000256" key="5">
    <source>
        <dbReference type="ARBA" id="ARBA00022691"/>
    </source>
</evidence>
<dbReference type="NCBIfam" id="TIGR00138">
    <property type="entry name" value="rsmG_gidB"/>
    <property type="match status" value="1"/>
</dbReference>
<feature type="binding site" evidence="6">
    <location>
        <position position="83"/>
    </location>
    <ligand>
        <name>S-adenosyl-L-methionine</name>
        <dbReference type="ChEBI" id="CHEBI:59789"/>
    </ligand>
</feature>
<comment type="function">
    <text evidence="6">Specifically methylates the N7 position of guanine in position 527 of 16S rRNA.</text>
</comment>
<dbReference type="GO" id="GO:0032259">
    <property type="term" value="P:methylation"/>
    <property type="evidence" value="ECO:0007669"/>
    <property type="project" value="UniProtKB-KW"/>
</dbReference>